<dbReference type="EMBL" id="CDMZ01003136">
    <property type="protein sequence ID" value="CEM45243.1"/>
    <property type="molecule type" value="Genomic_DNA"/>
</dbReference>
<dbReference type="PANTHER" id="PTHR43726:SF1">
    <property type="entry name" value="BIOTIN SYNTHASE"/>
    <property type="match status" value="1"/>
</dbReference>
<dbReference type="InterPro" id="IPR007197">
    <property type="entry name" value="rSAM"/>
</dbReference>
<reference evidence="6" key="1">
    <citation type="submission" date="2014-11" db="EMBL/GenBank/DDBJ databases">
        <authorList>
            <person name="Otto D Thomas"/>
            <person name="Naeem Raeece"/>
        </authorList>
    </citation>
    <scope>NUCLEOTIDE SEQUENCE</scope>
</reference>
<keyword evidence="1" id="KW-0949">S-adenosyl-L-methionine</keyword>
<dbReference type="GO" id="GO:0046872">
    <property type="term" value="F:metal ion binding"/>
    <property type="evidence" value="ECO:0007669"/>
    <property type="project" value="UniProtKB-KW"/>
</dbReference>
<dbReference type="InterPro" id="IPR006638">
    <property type="entry name" value="Elp3/MiaA/NifB-like_rSAM"/>
</dbReference>
<evidence type="ECO:0000256" key="1">
    <source>
        <dbReference type="ARBA" id="ARBA00022691"/>
    </source>
</evidence>
<dbReference type="GO" id="GO:0051536">
    <property type="term" value="F:iron-sulfur cluster binding"/>
    <property type="evidence" value="ECO:0007669"/>
    <property type="project" value="UniProtKB-KW"/>
</dbReference>
<dbReference type="InterPro" id="IPR058240">
    <property type="entry name" value="rSAM_sf"/>
</dbReference>
<dbReference type="Gene3D" id="3.20.20.70">
    <property type="entry name" value="Aldolase class I"/>
    <property type="match status" value="2"/>
</dbReference>
<keyword evidence="3" id="KW-0408">Iron</keyword>
<keyword evidence="2" id="KW-0479">Metal-binding</keyword>
<dbReference type="PANTHER" id="PTHR43726">
    <property type="entry name" value="3-METHYLORNITHINE SYNTHASE"/>
    <property type="match status" value="1"/>
</dbReference>
<dbReference type="GO" id="GO:0016740">
    <property type="term" value="F:transferase activity"/>
    <property type="evidence" value="ECO:0007669"/>
    <property type="project" value="TreeGrafter"/>
</dbReference>
<protein>
    <recommendedName>
        <fullName evidence="5">Radical SAM core domain-containing protein</fullName>
    </recommendedName>
</protein>
<dbReference type="InterPro" id="IPR034422">
    <property type="entry name" value="HydE/PylB-like"/>
</dbReference>
<feature type="domain" description="Radical SAM core" evidence="5">
    <location>
        <begin position="169"/>
        <end position="486"/>
    </location>
</feature>
<evidence type="ECO:0000256" key="4">
    <source>
        <dbReference type="ARBA" id="ARBA00023014"/>
    </source>
</evidence>
<dbReference type="SMART" id="SM00729">
    <property type="entry name" value="Elp3"/>
    <property type="match status" value="1"/>
</dbReference>
<dbReference type="SUPFAM" id="SSF102114">
    <property type="entry name" value="Radical SAM enzymes"/>
    <property type="match status" value="2"/>
</dbReference>
<name>A0A0G4HM64_9ALVE</name>
<proteinExistence type="predicted"/>
<dbReference type="VEuPathDB" id="CryptoDB:Cvel_1158"/>
<organism evidence="6">
    <name type="scientific">Chromera velia CCMP2878</name>
    <dbReference type="NCBI Taxonomy" id="1169474"/>
    <lineage>
        <taxon>Eukaryota</taxon>
        <taxon>Sar</taxon>
        <taxon>Alveolata</taxon>
        <taxon>Colpodellida</taxon>
        <taxon>Chromeraceae</taxon>
        <taxon>Chromera</taxon>
    </lineage>
</organism>
<gene>
    <name evidence="6" type="ORF">Cvel_1158</name>
</gene>
<evidence type="ECO:0000256" key="2">
    <source>
        <dbReference type="ARBA" id="ARBA00022723"/>
    </source>
</evidence>
<dbReference type="InterPro" id="IPR013785">
    <property type="entry name" value="Aldolase_TIM"/>
</dbReference>
<dbReference type="SFLD" id="SFLDS00029">
    <property type="entry name" value="Radical_SAM"/>
    <property type="match status" value="1"/>
</dbReference>
<sequence length="608" mass="67888">MLTNLRSACRVAGQSVVRKLPRSLSSVFYRCLHNGGILSPVEEHHHLKPHVNDAIATEVPGKPSMPEDEAVDRLNAFFRSSTSAVSGEARTVHPEDVTRTLQVMDGLFLIDHPAIRQDKQAHFHDSPSLISSTEVLSELRDPQRREEMRAVRSALFAHSYHVSRHYFQKRVYYRGLIEFSNVCQNDCLYCGIRKNQPDIHRYTMSLDSLVDTAMTAFNLDMRSVMLQAGEIVHPSRITYLTRAIRRIRELSIAKDLSLDPHKAFLLRQPTEEEDRGSGVISHFSQTLMDSLVSALSPLLDLEVDTTTVGGENLPESSDIRVVREGVERAVASVLEALTNEEWTLVSRHRLLHYVGLGIALSVGELSRSDYQQLMDAGAVRYLLRIESSNPDLFAQLHPAQQRHDTRVECLRTLKEMGYMIGTGVMIGLPGQRFEDLGRDTEFFAEMGADMIGMGPYITQDNTPVADAWRSEYIGVSKKLQMMRMFELTTSMVALCRISLPKVNIAATTAMQAIHPQGREVTLVRGANVLMPIITPREHRANYVLYEGKPCVNDEPTQCRVCLEARLRSIGLESAPSLWGDPLSFRLHATAAGVGDDSGSVAERSGSPS</sequence>
<evidence type="ECO:0000256" key="3">
    <source>
        <dbReference type="ARBA" id="ARBA00023004"/>
    </source>
</evidence>
<evidence type="ECO:0000259" key="5">
    <source>
        <dbReference type="PROSITE" id="PS51918"/>
    </source>
</evidence>
<evidence type="ECO:0000313" key="6">
    <source>
        <dbReference type="EMBL" id="CEM45243.1"/>
    </source>
</evidence>
<dbReference type="AlphaFoldDB" id="A0A0G4HM64"/>
<dbReference type="PROSITE" id="PS51918">
    <property type="entry name" value="RADICAL_SAM"/>
    <property type="match status" value="1"/>
</dbReference>
<accession>A0A0G4HM64</accession>
<keyword evidence="4" id="KW-0411">Iron-sulfur</keyword>